<evidence type="ECO:0000259" key="1">
    <source>
        <dbReference type="Pfam" id="PF07238"/>
    </source>
</evidence>
<evidence type="ECO:0000313" key="3">
    <source>
        <dbReference type="Proteomes" id="UP000247689"/>
    </source>
</evidence>
<dbReference type="GO" id="GO:0035438">
    <property type="term" value="F:cyclic-di-GMP binding"/>
    <property type="evidence" value="ECO:0007669"/>
    <property type="project" value="InterPro"/>
</dbReference>
<name>A0A318D9A9_9GAMM</name>
<protein>
    <submittedName>
        <fullName evidence="2">PilZ domain-containing protein</fullName>
    </submittedName>
</protein>
<gene>
    <name evidence="2" type="ORF">DL796_01540</name>
</gene>
<proteinExistence type="predicted"/>
<accession>A0A318D9A9</accession>
<comment type="caution">
    <text evidence="2">The sequence shown here is derived from an EMBL/GenBank/DDBJ whole genome shotgun (WGS) entry which is preliminary data.</text>
</comment>
<dbReference type="OrthoDB" id="5298508at2"/>
<dbReference type="SUPFAM" id="SSF141371">
    <property type="entry name" value="PilZ domain-like"/>
    <property type="match status" value="1"/>
</dbReference>
<reference evidence="2 3" key="1">
    <citation type="submission" date="2018-05" db="EMBL/GenBank/DDBJ databases">
        <title>Kangiella spongicola genome sequence.</title>
        <authorList>
            <person name="Maclea K.S."/>
            <person name="Goen A.E."/>
            <person name="Kelley C."/>
            <person name="Underriner A."/>
            <person name="Silverwood T."/>
            <person name="Trachtenberg A.M."/>
        </authorList>
    </citation>
    <scope>NUCLEOTIDE SEQUENCE [LARGE SCALE GENOMIC DNA]</scope>
    <source>
        <strain evidence="2 3">ATCC BAA-2076</strain>
    </source>
</reference>
<keyword evidence="3" id="KW-1185">Reference proteome</keyword>
<organism evidence="2 3">
    <name type="scientific">Kangiella spongicola</name>
    <dbReference type="NCBI Taxonomy" id="796379"/>
    <lineage>
        <taxon>Bacteria</taxon>
        <taxon>Pseudomonadati</taxon>
        <taxon>Pseudomonadota</taxon>
        <taxon>Gammaproteobacteria</taxon>
        <taxon>Kangiellales</taxon>
        <taxon>Kangiellaceae</taxon>
        <taxon>Kangiella</taxon>
    </lineage>
</organism>
<sequence>MNEERRHFTRIPVSAKALVEQFGEKFVAKVADVSLNGAHLITEADLSSEAPIKLHIIFDELSPPVDMIAKIVYHNNNDYGVECKEIDIDSMLHLRAILTLHNNDAEVIHQESQALWEKNAEDIDS</sequence>
<dbReference type="RefSeq" id="WP_110199304.1">
    <property type="nucleotide sequence ID" value="NZ_QICH01000001.1"/>
</dbReference>
<dbReference type="Proteomes" id="UP000247689">
    <property type="component" value="Unassembled WGS sequence"/>
</dbReference>
<dbReference type="InterPro" id="IPR009875">
    <property type="entry name" value="PilZ_domain"/>
</dbReference>
<evidence type="ECO:0000313" key="2">
    <source>
        <dbReference type="EMBL" id="PXF63854.1"/>
    </source>
</evidence>
<dbReference type="AlphaFoldDB" id="A0A318D9A9"/>
<feature type="domain" description="PilZ" evidence="1">
    <location>
        <begin position="4"/>
        <end position="98"/>
    </location>
</feature>
<dbReference type="Pfam" id="PF07238">
    <property type="entry name" value="PilZ"/>
    <property type="match status" value="1"/>
</dbReference>
<dbReference type="Gene3D" id="2.40.10.220">
    <property type="entry name" value="predicted glycosyltransferase like domains"/>
    <property type="match status" value="1"/>
</dbReference>
<dbReference type="EMBL" id="QICH01000001">
    <property type="protein sequence ID" value="PXF63854.1"/>
    <property type="molecule type" value="Genomic_DNA"/>
</dbReference>